<dbReference type="PANTHER" id="PTHR42648">
    <property type="entry name" value="TRANSPOSASE, PUTATIVE-RELATED"/>
    <property type="match status" value="1"/>
</dbReference>
<dbReference type="GO" id="GO:0015074">
    <property type="term" value="P:DNA integration"/>
    <property type="evidence" value="ECO:0007669"/>
    <property type="project" value="UniProtKB-KW"/>
</dbReference>
<keyword evidence="10" id="KW-0233">DNA recombination</keyword>
<keyword evidence="12" id="KW-1185">Reference proteome</keyword>
<evidence type="ECO:0000256" key="8">
    <source>
        <dbReference type="ARBA" id="ARBA00022918"/>
    </source>
</evidence>
<proteinExistence type="predicted"/>
<keyword evidence="5" id="KW-0378">Hydrolase</keyword>
<dbReference type="GO" id="GO:0003964">
    <property type="term" value="F:RNA-directed DNA polymerase activity"/>
    <property type="evidence" value="ECO:0007669"/>
    <property type="project" value="UniProtKB-KW"/>
</dbReference>
<dbReference type="GO" id="GO:0006310">
    <property type="term" value="P:DNA recombination"/>
    <property type="evidence" value="ECO:0007669"/>
    <property type="project" value="UniProtKB-KW"/>
</dbReference>
<evidence type="ECO:0008006" key="13">
    <source>
        <dbReference type="Google" id="ProtNLM"/>
    </source>
</evidence>
<keyword evidence="8" id="KW-0695">RNA-directed DNA polymerase</keyword>
<keyword evidence="4" id="KW-0255">Endonuclease</keyword>
<keyword evidence="7" id="KW-0229">DNA integration</keyword>
<dbReference type="GO" id="GO:0003676">
    <property type="term" value="F:nucleic acid binding"/>
    <property type="evidence" value="ECO:0007669"/>
    <property type="project" value="InterPro"/>
</dbReference>
<name>A0A0L6VKQ0_9BASI</name>
<dbReference type="GO" id="GO:0004519">
    <property type="term" value="F:endonuclease activity"/>
    <property type="evidence" value="ECO:0007669"/>
    <property type="project" value="UniProtKB-KW"/>
</dbReference>
<dbReference type="GO" id="GO:0016787">
    <property type="term" value="F:hydrolase activity"/>
    <property type="evidence" value="ECO:0007669"/>
    <property type="project" value="UniProtKB-KW"/>
</dbReference>
<dbReference type="InterPro" id="IPR036397">
    <property type="entry name" value="RNaseH_sf"/>
</dbReference>
<evidence type="ECO:0000313" key="11">
    <source>
        <dbReference type="EMBL" id="KNZ61289.1"/>
    </source>
</evidence>
<evidence type="ECO:0000256" key="2">
    <source>
        <dbReference type="ARBA" id="ARBA00022722"/>
    </source>
</evidence>
<organism evidence="11 12">
    <name type="scientific">Puccinia sorghi</name>
    <dbReference type="NCBI Taxonomy" id="27349"/>
    <lineage>
        <taxon>Eukaryota</taxon>
        <taxon>Fungi</taxon>
        <taxon>Dikarya</taxon>
        <taxon>Basidiomycota</taxon>
        <taxon>Pucciniomycotina</taxon>
        <taxon>Pucciniomycetes</taxon>
        <taxon>Pucciniales</taxon>
        <taxon>Pucciniaceae</taxon>
        <taxon>Puccinia</taxon>
    </lineage>
</organism>
<gene>
    <name evidence="11" type="ORF">VP01_14251g1</name>
</gene>
<dbReference type="InterPro" id="IPR012337">
    <property type="entry name" value="RNaseH-like_sf"/>
</dbReference>
<dbReference type="InterPro" id="IPR039537">
    <property type="entry name" value="Retrotran_Ty1/copia-like"/>
</dbReference>
<protein>
    <recommendedName>
        <fullName evidence="13">Integrase catalytic domain-containing protein</fullName>
    </recommendedName>
</protein>
<keyword evidence="9" id="KW-0808">Transferase</keyword>
<sequence>RIRSKLGIPVSPPEICRACAVSKITRSSFKHRSSRASRPFEEIHLDLIGPISPLSFKKHKFILTIVDGNTLFCSAVPLQCKSDVFRNLTHLIDTEAKRFGYHPSPCN</sequence>
<keyword evidence="3" id="KW-0479">Metal-binding</keyword>
<evidence type="ECO:0000256" key="9">
    <source>
        <dbReference type="ARBA" id="ARBA00022932"/>
    </source>
</evidence>
<feature type="non-terminal residue" evidence="11">
    <location>
        <position position="1"/>
    </location>
</feature>
<keyword evidence="1" id="KW-0548">Nucleotidyltransferase</keyword>
<accession>A0A0L6VKQ0</accession>
<dbReference type="Gene3D" id="3.30.420.10">
    <property type="entry name" value="Ribonuclease H-like superfamily/Ribonuclease H"/>
    <property type="match status" value="1"/>
</dbReference>
<keyword evidence="9" id="KW-0239">DNA-directed DNA polymerase</keyword>
<evidence type="ECO:0000256" key="3">
    <source>
        <dbReference type="ARBA" id="ARBA00022723"/>
    </source>
</evidence>
<evidence type="ECO:0000256" key="6">
    <source>
        <dbReference type="ARBA" id="ARBA00022842"/>
    </source>
</evidence>
<dbReference type="GO" id="GO:0046872">
    <property type="term" value="F:metal ion binding"/>
    <property type="evidence" value="ECO:0007669"/>
    <property type="project" value="UniProtKB-KW"/>
</dbReference>
<keyword evidence="2" id="KW-0540">Nuclease</keyword>
<dbReference type="EMBL" id="LAVV01004723">
    <property type="protein sequence ID" value="KNZ61289.1"/>
    <property type="molecule type" value="Genomic_DNA"/>
</dbReference>
<comment type="caution">
    <text evidence="11">The sequence shown here is derived from an EMBL/GenBank/DDBJ whole genome shotgun (WGS) entry which is preliminary data.</text>
</comment>
<evidence type="ECO:0000256" key="5">
    <source>
        <dbReference type="ARBA" id="ARBA00022801"/>
    </source>
</evidence>
<keyword evidence="6" id="KW-0460">Magnesium</keyword>
<evidence type="ECO:0000256" key="10">
    <source>
        <dbReference type="ARBA" id="ARBA00023172"/>
    </source>
</evidence>
<evidence type="ECO:0000256" key="7">
    <source>
        <dbReference type="ARBA" id="ARBA00022908"/>
    </source>
</evidence>
<dbReference type="Proteomes" id="UP000037035">
    <property type="component" value="Unassembled WGS sequence"/>
</dbReference>
<dbReference type="AlphaFoldDB" id="A0A0L6VKQ0"/>
<evidence type="ECO:0000313" key="12">
    <source>
        <dbReference type="Proteomes" id="UP000037035"/>
    </source>
</evidence>
<dbReference type="VEuPathDB" id="FungiDB:VP01_14251g1"/>
<evidence type="ECO:0000256" key="4">
    <source>
        <dbReference type="ARBA" id="ARBA00022759"/>
    </source>
</evidence>
<reference evidence="11 12" key="1">
    <citation type="submission" date="2015-08" db="EMBL/GenBank/DDBJ databases">
        <title>Next Generation Sequencing and Analysis of the Genome of Puccinia sorghi L Schw, the Causal Agent of Maize Common Rust.</title>
        <authorList>
            <person name="Rochi L."/>
            <person name="Burguener G."/>
            <person name="Darino M."/>
            <person name="Turjanski A."/>
            <person name="Kreff E."/>
            <person name="Dieguez M.J."/>
            <person name="Sacco F."/>
        </authorList>
    </citation>
    <scope>NUCLEOTIDE SEQUENCE [LARGE SCALE GENOMIC DNA]</scope>
    <source>
        <strain evidence="11 12">RO10H11247</strain>
    </source>
</reference>
<dbReference type="OrthoDB" id="7691805at2759"/>
<dbReference type="PANTHER" id="PTHR42648:SF11">
    <property type="entry name" value="TRANSPOSON TY4-P GAG-POL POLYPROTEIN"/>
    <property type="match status" value="1"/>
</dbReference>
<dbReference type="SUPFAM" id="SSF53098">
    <property type="entry name" value="Ribonuclease H-like"/>
    <property type="match status" value="1"/>
</dbReference>
<dbReference type="GO" id="GO:0003887">
    <property type="term" value="F:DNA-directed DNA polymerase activity"/>
    <property type="evidence" value="ECO:0007669"/>
    <property type="project" value="UniProtKB-KW"/>
</dbReference>
<evidence type="ECO:0000256" key="1">
    <source>
        <dbReference type="ARBA" id="ARBA00022695"/>
    </source>
</evidence>